<name>A0A1Y2A5F1_9PLEO</name>
<feature type="compositionally biased region" description="Low complexity" evidence="1">
    <location>
        <begin position="527"/>
        <end position="543"/>
    </location>
</feature>
<keyword evidence="3" id="KW-1185">Reference proteome</keyword>
<evidence type="ECO:0000313" key="3">
    <source>
        <dbReference type="Proteomes" id="UP000193144"/>
    </source>
</evidence>
<feature type="region of interest" description="Disordered" evidence="1">
    <location>
        <begin position="1"/>
        <end position="95"/>
    </location>
</feature>
<dbReference type="Proteomes" id="UP000193144">
    <property type="component" value="Unassembled WGS sequence"/>
</dbReference>
<feature type="compositionally biased region" description="Polar residues" evidence="1">
    <location>
        <begin position="49"/>
        <end position="68"/>
    </location>
</feature>
<sequence>MAERRSVRSSSRRITPTPQPPSVAATPQPGRASRTRASRSASRDLESIAGSTTNTSRRSKRQASVASESENERPSRQTKRKDQQEPVGDLATVEEVDTQITIEEGAATPPRPAIVAIAPHRSPGAVSEMSGTTAMTSFSMVEAEDLKQQAILRRITRIHDSARELLEHLVPDQGRIEDDSEHYFELQKPDSEYTSTFRDLDFDFSNDLTFFKTEHQDYIRPRAVHRALLGPDRDPTAMRSGLDLVIFLANICFFSKFMMTSDRDKESMWTALLALDNTFPSIFLHSLNVEHSDFSRGESALVRETFELALELRTQLALLVLYRSSNGSNEALSDPDSQLSEVFFRSPEDGAESVVRGWEVIGLGGRGSHLDKNLSNLVVKRINEIRKHLPKDTETLERGETVDFDNLFAAFPWSSCILQLQDWVRSRKRELYASIDGLGGIRAISEQVRVEVQQPEIRAASVPKASPRKKRTSFGGDRRRSSQKFDPNAPLDEGVIAKLLAREKAVATKPQAKSLDKTQQPTKDVQEAAPQPQEEQDQWQPLPLDDEEFPEPANPGPSNSAPPRSTAEYVKKYKEVKKIDKENRRGFIARQPTAERVEFGDGFEDTQPVVASSSKGKQPQDPSPRKRRRPTHEDELDDDDDEDEFETAQRDARAEVRRQKAPVKKARFFDIPSSAPPSHQLPTRNTNEESVSRPRPQSQPQLQDESFSEEDAPDMTEENPPRSSYAAIRNMARVNSSTIARPRKGKVPWSLQEEEALLEYMENFPRQYALIVKLDSSDEGHGVLGARSQVNIKDKVRNMAINMIKSGTGLQPGFENVITAESKIGAQLIEDGYEWQN</sequence>
<evidence type="ECO:0008006" key="4">
    <source>
        <dbReference type="Google" id="ProtNLM"/>
    </source>
</evidence>
<reference evidence="2 3" key="1">
    <citation type="submission" date="2016-07" db="EMBL/GenBank/DDBJ databases">
        <title>Pervasive Adenine N6-methylation of Active Genes in Fungi.</title>
        <authorList>
            <consortium name="DOE Joint Genome Institute"/>
            <person name="Mondo S.J."/>
            <person name="Dannebaum R.O."/>
            <person name="Kuo R.C."/>
            <person name="Labutti K."/>
            <person name="Haridas S."/>
            <person name="Kuo A."/>
            <person name="Salamov A."/>
            <person name="Ahrendt S.R."/>
            <person name="Lipzen A."/>
            <person name="Sullivan W."/>
            <person name="Andreopoulos W.B."/>
            <person name="Clum A."/>
            <person name="Lindquist E."/>
            <person name="Daum C."/>
            <person name="Ramamoorthy G.K."/>
            <person name="Gryganskyi A."/>
            <person name="Culley D."/>
            <person name="Magnuson J.K."/>
            <person name="James T.Y."/>
            <person name="O'Malley M.A."/>
            <person name="Stajich J.E."/>
            <person name="Spatafora J.W."/>
            <person name="Visel A."/>
            <person name="Grigoriev I.V."/>
        </authorList>
    </citation>
    <scope>NUCLEOTIDE SEQUENCE [LARGE SCALE GENOMIC DNA]</scope>
    <source>
        <strain evidence="2 3">CBS 115471</strain>
    </source>
</reference>
<feature type="compositionally biased region" description="Basic and acidic residues" evidence="1">
    <location>
        <begin position="569"/>
        <end position="585"/>
    </location>
</feature>
<organism evidence="2 3">
    <name type="scientific">Clohesyomyces aquaticus</name>
    <dbReference type="NCBI Taxonomy" id="1231657"/>
    <lineage>
        <taxon>Eukaryota</taxon>
        <taxon>Fungi</taxon>
        <taxon>Dikarya</taxon>
        <taxon>Ascomycota</taxon>
        <taxon>Pezizomycotina</taxon>
        <taxon>Dothideomycetes</taxon>
        <taxon>Pleosporomycetidae</taxon>
        <taxon>Pleosporales</taxon>
        <taxon>Lindgomycetaceae</taxon>
        <taxon>Clohesyomyces</taxon>
    </lineage>
</organism>
<gene>
    <name evidence="2" type="ORF">BCR34DRAFT_554745</name>
</gene>
<feature type="region of interest" description="Disordered" evidence="1">
    <location>
        <begin position="459"/>
        <end position="490"/>
    </location>
</feature>
<dbReference type="OrthoDB" id="5398572at2759"/>
<feature type="compositionally biased region" description="Polar residues" evidence="1">
    <location>
        <begin position="676"/>
        <end position="685"/>
    </location>
</feature>
<dbReference type="AlphaFoldDB" id="A0A1Y2A5F1"/>
<feature type="compositionally biased region" description="Acidic residues" evidence="1">
    <location>
        <begin position="634"/>
        <end position="646"/>
    </location>
</feature>
<feature type="compositionally biased region" description="Basic and acidic residues" evidence="1">
    <location>
        <begin position="70"/>
        <end position="84"/>
    </location>
</feature>
<feature type="compositionally biased region" description="Basic and acidic residues" evidence="1">
    <location>
        <begin position="647"/>
        <end position="658"/>
    </location>
</feature>
<dbReference type="STRING" id="1231657.A0A1Y2A5F1"/>
<feature type="compositionally biased region" description="Acidic residues" evidence="1">
    <location>
        <begin position="706"/>
        <end position="717"/>
    </location>
</feature>
<protein>
    <recommendedName>
        <fullName evidence="4">Myb-like domain-containing protein</fullName>
    </recommendedName>
</protein>
<evidence type="ECO:0000256" key="1">
    <source>
        <dbReference type="SAM" id="MobiDB-lite"/>
    </source>
</evidence>
<comment type="caution">
    <text evidence="2">The sequence shown here is derived from an EMBL/GenBank/DDBJ whole genome shotgun (WGS) entry which is preliminary data.</text>
</comment>
<accession>A0A1Y2A5F1</accession>
<dbReference type="EMBL" id="MCFA01000010">
    <property type="protein sequence ID" value="ORY17749.1"/>
    <property type="molecule type" value="Genomic_DNA"/>
</dbReference>
<proteinExistence type="predicted"/>
<evidence type="ECO:0000313" key="2">
    <source>
        <dbReference type="EMBL" id="ORY17749.1"/>
    </source>
</evidence>
<dbReference type="Gene3D" id="1.10.10.60">
    <property type="entry name" value="Homeodomain-like"/>
    <property type="match status" value="1"/>
</dbReference>
<feature type="region of interest" description="Disordered" evidence="1">
    <location>
        <begin position="507"/>
        <end position="727"/>
    </location>
</feature>